<dbReference type="EMBL" id="CABPSN010000003">
    <property type="protein sequence ID" value="VVE11393.1"/>
    <property type="molecule type" value="Genomic_DNA"/>
</dbReference>
<dbReference type="AlphaFoldDB" id="A0A5E4VHU6"/>
<sequence>MLYVPIRDSKVDSKVATVSRAGDAARAAT</sequence>
<gene>
    <name evidence="1" type="ORF">PAQ31011_02669</name>
</gene>
<evidence type="ECO:0000313" key="1">
    <source>
        <dbReference type="EMBL" id="VVE11393.1"/>
    </source>
</evidence>
<keyword evidence="2" id="KW-1185">Reference proteome</keyword>
<proteinExistence type="predicted"/>
<protein>
    <submittedName>
        <fullName evidence="1">Uncharacterized protein</fullName>
    </submittedName>
</protein>
<accession>A0A5E4VHU6</accession>
<dbReference type="Proteomes" id="UP000366819">
    <property type="component" value="Unassembled WGS sequence"/>
</dbReference>
<reference evidence="1 2" key="1">
    <citation type="submission" date="2019-08" db="EMBL/GenBank/DDBJ databases">
        <authorList>
            <person name="Peeters C."/>
        </authorList>
    </citation>
    <scope>NUCLEOTIDE SEQUENCE [LARGE SCALE GENOMIC DNA]</scope>
    <source>
        <strain evidence="1 2">LMG 31011</strain>
    </source>
</reference>
<name>A0A5E4VHU6_9BURK</name>
<evidence type="ECO:0000313" key="2">
    <source>
        <dbReference type="Proteomes" id="UP000366819"/>
    </source>
</evidence>
<organism evidence="1 2">
    <name type="scientific">Pandoraea aquatica</name>
    <dbReference type="NCBI Taxonomy" id="2508290"/>
    <lineage>
        <taxon>Bacteria</taxon>
        <taxon>Pseudomonadati</taxon>
        <taxon>Pseudomonadota</taxon>
        <taxon>Betaproteobacteria</taxon>
        <taxon>Burkholderiales</taxon>
        <taxon>Burkholderiaceae</taxon>
        <taxon>Pandoraea</taxon>
    </lineage>
</organism>